<evidence type="ECO:0000256" key="10">
    <source>
        <dbReference type="ARBA" id="ARBA00048617"/>
    </source>
</evidence>
<evidence type="ECO:0000259" key="11">
    <source>
        <dbReference type="Pfam" id="PF02602"/>
    </source>
</evidence>
<dbReference type="GO" id="GO:0005829">
    <property type="term" value="C:cytosol"/>
    <property type="evidence" value="ECO:0007669"/>
    <property type="project" value="TreeGrafter"/>
</dbReference>
<evidence type="ECO:0000256" key="4">
    <source>
        <dbReference type="ARBA" id="ARBA00023133"/>
    </source>
</evidence>
<evidence type="ECO:0000256" key="6">
    <source>
        <dbReference type="ARBA" id="ARBA00023244"/>
    </source>
</evidence>
<comment type="pathway">
    <text evidence="1">Porphyrin-containing compound metabolism; protoporphyrin-IX biosynthesis; coproporphyrinogen-III from 5-aminolevulinate: step 3/4.</text>
</comment>
<feature type="domain" description="Tetrapyrrole biosynthesis uroporphyrinogen III synthase" evidence="11">
    <location>
        <begin position="32"/>
        <end position="255"/>
    </location>
</feature>
<dbReference type="CDD" id="cd06578">
    <property type="entry name" value="HemD"/>
    <property type="match status" value="1"/>
</dbReference>
<dbReference type="GO" id="GO:0006780">
    <property type="term" value="P:uroporphyrinogen III biosynthetic process"/>
    <property type="evidence" value="ECO:0007669"/>
    <property type="project" value="InterPro"/>
</dbReference>
<proteinExistence type="inferred from homology"/>
<dbReference type="AlphaFoldDB" id="A0A8T1X323"/>
<evidence type="ECO:0000256" key="2">
    <source>
        <dbReference type="ARBA" id="ARBA00008133"/>
    </source>
</evidence>
<dbReference type="InterPro" id="IPR039793">
    <property type="entry name" value="UROS/Hem4"/>
</dbReference>
<dbReference type="PANTHER" id="PTHR12390:SF0">
    <property type="entry name" value="UROPORPHYRINOGEN-III SYNTHASE"/>
    <property type="match status" value="1"/>
</dbReference>
<accession>A0A8T1X323</accession>
<dbReference type="PANTHER" id="PTHR12390">
    <property type="entry name" value="UROPORPHYRINOGEN III SYNTHASE"/>
    <property type="match status" value="1"/>
</dbReference>
<organism evidence="12 13">
    <name type="scientific">Phytophthora boehmeriae</name>
    <dbReference type="NCBI Taxonomy" id="109152"/>
    <lineage>
        <taxon>Eukaryota</taxon>
        <taxon>Sar</taxon>
        <taxon>Stramenopiles</taxon>
        <taxon>Oomycota</taxon>
        <taxon>Peronosporomycetes</taxon>
        <taxon>Peronosporales</taxon>
        <taxon>Peronosporaceae</taxon>
        <taxon>Phytophthora</taxon>
    </lineage>
</organism>
<gene>
    <name evidence="12" type="ORF">PHYBOEH_011135</name>
</gene>
<evidence type="ECO:0000256" key="1">
    <source>
        <dbReference type="ARBA" id="ARBA00004772"/>
    </source>
</evidence>
<comment type="caution">
    <text evidence="12">The sequence shown here is derived from an EMBL/GenBank/DDBJ whole genome shotgun (WGS) entry which is preliminary data.</text>
</comment>
<dbReference type="Proteomes" id="UP000693981">
    <property type="component" value="Unassembled WGS sequence"/>
</dbReference>
<name>A0A8T1X323_9STRA</name>
<dbReference type="FunFam" id="3.40.50.10090:FF:000003">
    <property type="entry name" value="uroporphyrinogen-III synthase"/>
    <property type="match status" value="1"/>
</dbReference>
<dbReference type="GO" id="GO:0004852">
    <property type="term" value="F:uroporphyrinogen-III synthase activity"/>
    <property type="evidence" value="ECO:0007669"/>
    <property type="project" value="UniProtKB-EC"/>
</dbReference>
<comment type="similarity">
    <text evidence="2">Belongs to the uroporphyrinogen-III synthase family.</text>
</comment>
<comment type="catalytic activity">
    <reaction evidence="10">
        <text>hydroxymethylbilane = uroporphyrinogen III + H2O</text>
        <dbReference type="Rhea" id="RHEA:18965"/>
        <dbReference type="ChEBI" id="CHEBI:15377"/>
        <dbReference type="ChEBI" id="CHEBI:57308"/>
        <dbReference type="ChEBI" id="CHEBI:57845"/>
        <dbReference type="EC" id="4.2.1.75"/>
    </reaction>
</comment>
<dbReference type="OrthoDB" id="5595751at2759"/>
<dbReference type="EC" id="4.2.1.75" evidence="3"/>
<sequence>MSASVLLLKAEDDKYKSALERAPEEEASRRPLTVYFADVLAFEYLNTDALVEVLTHLELYGGILITSPRSAIAVRNAVNSLHEELRQKVVQDLRATPVYSVGAATSKELLPLGVTCQGDDSGSADVLVEYLHHQGGLSAECKEKPVLFLCGDKRRDVLPDSFRSRGLPLEELVVYQTCAVQNVEVPTSCQVPDWVVFFSPSGLKVMKDLPLPWDSIRKAAIGKTTAAALHDHAQENQLSYWEADVTAAKPTADALSSAIFAFEEQHP</sequence>
<keyword evidence="4" id="KW-0350">Heme biosynthesis</keyword>
<evidence type="ECO:0000256" key="3">
    <source>
        <dbReference type="ARBA" id="ARBA00013109"/>
    </source>
</evidence>
<evidence type="ECO:0000256" key="8">
    <source>
        <dbReference type="ARBA" id="ARBA00032649"/>
    </source>
</evidence>
<dbReference type="GO" id="GO:0006785">
    <property type="term" value="P:heme B biosynthetic process"/>
    <property type="evidence" value="ECO:0007669"/>
    <property type="project" value="UniProtKB-ARBA"/>
</dbReference>
<reference evidence="12" key="1">
    <citation type="submission" date="2021-02" db="EMBL/GenBank/DDBJ databases">
        <authorList>
            <person name="Palmer J.M."/>
        </authorList>
    </citation>
    <scope>NUCLEOTIDE SEQUENCE</scope>
    <source>
        <strain evidence="12">SCRP23</strain>
    </source>
</reference>
<dbReference type="Pfam" id="PF02602">
    <property type="entry name" value="HEM4"/>
    <property type="match status" value="1"/>
</dbReference>
<protein>
    <recommendedName>
        <fullName evidence="9">Uroporphyrinogen-III synthase</fullName>
        <ecNumber evidence="3">4.2.1.75</ecNumber>
    </recommendedName>
    <alternativeName>
        <fullName evidence="8">Hydroxymethylbilane hydrolyase [cyclizing]</fullName>
    </alternativeName>
    <alternativeName>
        <fullName evidence="7">Uroporphyrinogen-III cosynthase</fullName>
    </alternativeName>
</protein>
<keyword evidence="6" id="KW-0627">Porphyrin biosynthesis</keyword>
<keyword evidence="5" id="KW-0456">Lyase</keyword>
<keyword evidence="13" id="KW-1185">Reference proteome</keyword>
<evidence type="ECO:0000256" key="7">
    <source>
        <dbReference type="ARBA" id="ARBA00031702"/>
    </source>
</evidence>
<evidence type="ECO:0000313" key="12">
    <source>
        <dbReference type="EMBL" id="KAG7398433.1"/>
    </source>
</evidence>
<dbReference type="InterPro" id="IPR003754">
    <property type="entry name" value="4pyrrol_synth_uPrphyn_synth"/>
</dbReference>
<dbReference type="EMBL" id="JAGDFL010000081">
    <property type="protein sequence ID" value="KAG7398433.1"/>
    <property type="molecule type" value="Genomic_DNA"/>
</dbReference>
<evidence type="ECO:0000256" key="9">
    <source>
        <dbReference type="ARBA" id="ARBA00040167"/>
    </source>
</evidence>
<evidence type="ECO:0000313" key="13">
    <source>
        <dbReference type="Proteomes" id="UP000693981"/>
    </source>
</evidence>
<evidence type="ECO:0000256" key="5">
    <source>
        <dbReference type="ARBA" id="ARBA00023239"/>
    </source>
</evidence>